<dbReference type="EMBL" id="KZ824422">
    <property type="protein sequence ID" value="RAL05091.1"/>
    <property type="molecule type" value="Genomic_DNA"/>
</dbReference>
<dbReference type="Proteomes" id="UP000249402">
    <property type="component" value="Unassembled WGS sequence"/>
</dbReference>
<dbReference type="AlphaFoldDB" id="A0A395HAW2"/>
<accession>A0A395HAW2</accession>
<feature type="compositionally biased region" description="Basic and acidic residues" evidence="1">
    <location>
        <begin position="32"/>
        <end position="47"/>
    </location>
</feature>
<feature type="compositionally biased region" description="Basic residues" evidence="1">
    <location>
        <begin position="9"/>
        <end position="25"/>
    </location>
</feature>
<dbReference type="VEuPathDB" id="FungiDB:BO80DRAFT_176666"/>
<evidence type="ECO:0000313" key="2">
    <source>
        <dbReference type="EMBL" id="RAL05091.1"/>
    </source>
</evidence>
<gene>
    <name evidence="2" type="ORF">BO80DRAFT_176666</name>
</gene>
<feature type="region of interest" description="Disordered" evidence="1">
    <location>
        <begin position="1"/>
        <end position="47"/>
    </location>
</feature>
<protein>
    <submittedName>
        <fullName evidence="2">Uncharacterized protein</fullName>
    </submittedName>
</protein>
<reference evidence="2 3" key="1">
    <citation type="submission" date="2018-02" db="EMBL/GenBank/DDBJ databases">
        <title>The genomes of Aspergillus section Nigri reveals drivers in fungal speciation.</title>
        <authorList>
            <consortium name="DOE Joint Genome Institute"/>
            <person name="Vesth T.C."/>
            <person name="Nybo J."/>
            <person name="Theobald S."/>
            <person name="Brandl J."/>
            <person name="Frisvad J.C."/>
            <person name="Nielsen K.F."/>
            <person name="Lyhne E.K."/>
            <person name="Kogle M.E."/>
            <person name="Kuo A."/>
            <person name="Riley R."/>
            <person name="Clum A."/>
            <person name="Nolan M."/>
            <person name="Lipzen A."/>
            <person name="Salamov A."/>
            <person name="Henrissat B."/>
            <person name="Wiebenga A."/>
            <person name="De vries R.P."/>
            <person name="Grigoriev I.V."/>
            <person name="Mortensen U.H."/>
            <person name="Andersen M.R."/>
            <person name="Baker S.E."/>
        </authorList>
    </citation>
    <scope>NUCLEOTIDE SEQUENCE [LARGE SCALE GENOMIC DNA]</scope>
    <source>
        <strain evidence="2 3">CBS 121593</strain>
    </source>
</reference>
<proteinExistence type="predicted"/>
<sequence length="214" mass="24092">MRWGEGRQGKARQVIRSRKKKKKKKIGFDQIGQDKQRKTGIQRREQSLSRWPWATYSSLHPEEGKLGNFRHESVTLTLEAGPISLPGPSGHTAWTSPSLIRYAPKKDQGIVINLLPQGAIGDNMAIPAPPAPRPPCSCPLPRPTPIKLPALSFMTGPEPTRGCVSIQPHPRPVFWVAYRRSRSLPTTGRGQRHPRKNRENVQCLLYNVTRNHLI</sequence>
<organism evidence="2 3">
    <name type="scientific">Aspergillus ibericus CBS 121593</name>
    <dbReference type="NCBI Taxonomy" id="1448316"/>
    <lineage>
        <taxon>Eukaryota</taxon>
        <taxon>Fungi</taxon>
        <taxon>Dikarya</taxon>
        <taxon>Ascomycota</taxon>
        <taxon>Pezizomycotina</taxon>
        <taxon>Eurotiomycetes</taxon>
        <taxon>Eurotiomycetidae</taxon>
        <taxon>Eurotiales</taxon>
        <taxon>Aspergillaceae</taxon>
        <taxon>Aspergillus</taxon>
        <taxon>Aspergillus subgen. Circumdati</taxon>
    </lineage>
</organism>
<keyword evidence="3" id="KW-1185">Reference proteome</keyword>
<dbReference type="RefSeq" id="XP_025579418.1">
    <property type="nucleotide sequence ID" value="XM_025713977.1"/>
</dbReference>
<dbReference type="GeneID" id="37218842"/>
<name>A0A395HAW2_9EURO</name>
<evidence type="ECO:0000313" key="3">
    <source>
        <dbReference type="Proteomes" id="UP000249402"/>
    </source>
</evidence>
<evidence type="ECO:0000256" key="1">
    <source>
        <dbReference type="SAM" id="MobiDB-lite"/>
    </source>
</evidence>